<dbReference type="RefSeq" id="WP_150659124.1">
    <property type="nucleotide sequence ID" value="NZ_CABVJH010000020.1"/>
</dbReference>
<organism evidence="1 2">
    <name type="scientific">Pseudomonas fluorescens</name>
    <dbReference type="NCBI Taxonomy" id="294"/>
    <lineage>
        <taxon>Bacteria</taxon>
        <taxon>Pseudomonadati</taxon>
        <taxon>Pseudomonadota</taxon>
        <taxon>Gammaproteobacteria</taxon>
        <taxon>Pseudomonadales</taxon>
        <taxon>Pseudomonadaceae</taxon>
        <taxon>Pseudomonas</taxon>
    </lineage>
</organism>
<proteinExistence type="predicted"/>
<dbReference type="AlphaFoldDB" id="A0A5E7WTP4"/>
<evidence type="ECO:0000313" key="2">
    <source>
        <dbReference type="Proteomes" id="UP000325645"/>
    </source>
</evidence>
<evidence type="ECO:0000313" key="1">
    <source>
        <dbReference type="EMBL" id="VVQ38472.1"/>
    </source>
</evidence>
<protein>
    <submittedName>
        <fullName evidence="1">Uncharacterized protein</fullName>
    </submittedName>
</protein>
<reference evidence="1 2" key="1">
    <citation type="submission" date="2019-09" db="EMBL/GenBank/DDBJ databases">
        <authorList>
            <person name="Chandra G."/>
            <person name="Truman W A."/>
        </authorList>
    </citation>
    <scope>NUCLEOTIDE SEQUENCE [LARGE SCALE GENOMIC DNA]</scope>
    <source>
        <strain evidence="1">PS943</strain>
    </source>
</reference>
<dbReference type="Proteomes" id="UP000325645">
    <property type="component" value="Unassembled WGS sequence"/>
</dbReference>
<accession>A0A5E7WTP4</accession>
<gene>
    <name evidence="1" type="ORF">PS943_05916</name>
</gene>
<dbReference type="EMBL" id="CABVJH010000020">
    <property type="protein sequence ID" value="VVQ38472.1"/>
    <property type="molecule type" value="Genomic_DNA"/>
</dbReference>
<name>A0A5E7WTP4_PSEFL</name>
<sequence>MFGLLFSKRTEREKELADSIRAMKTIRVSMRGGISLDSTEILQDKNFIEASKKAKKIVANG</sequence>